<dbReference type="InterPro" id="IPR025306">
    <property type="entry name" value="Zn-bnd_dom_prob"/>
</dbReference>
<dbReference type="PANTHER" id="PTHR38814:SF1">
    <property type="entry name" value="ENDONUCLEASE NUCS"/>
    <property type="match status" value="1"/>
</dbReference>
<gene>
    <name evidence="6" type="primary">nucS</name>
    <name evidence="11" type="ORF">FB566_1315</name>
</gene>
<proteinExistence type="inferred from homology"/>
<evidence type="ECO:0000259" key="9">
    <source>
        <dbReference type="Pfam" id="PF13451"/>
    </source>
</evidence>
<evidence type="ECO:0000256" key="3">
    <source>
        <dbReference type="ARBA" id="ARBA00022759"/>
    </source>
</evidence>
<dbReference type="InterPro" id="IPR002793">
    <property type="entry name" value="Endonuclease_NucS"/>
</dbReference>
<evidence type="ECO:0000313" key="11">
    <source>
        <dbReference type="EMBL" id="TQL75800.1"/>
    </source>
</evidence>
<dbReference type="Proteomes" id="UP000317043">
    <property type="component" value="Unassembled WGS sequence"/>
</dbReference>
<dbReference type="Pfam" id="PF01939">
    <property type="entry name" value="NucS_C"/>
    <property type="match status" value="1"/>
</dbReference>
<dbReference type="AlphaFoldDB" id="A0A543AT85"/>
<evidence type="ECO:0000313" key="12">
    <source>
        <dbReference type="Proteomes" id="UP000317043"/>
    </source>
</evidence>
<dbReference type="CDD" id="cd22341">
    <property type="entry name" value="NucS-like"/>
    <property type="match status" value="1"/>
</dbReference>
<feature type="domain" description="Endonuclease NucS C-terminal" evidence="8">
    <location>
        <begin position="433"/>
        <end position="544"/>
    </location>
</feature>
<dbReference type="Gene3D" id="1.25.40.10">
    <property type="entry name" value="Tetratricopeptide repeat domain"/>
    <property type="match status" value="1"/>
</dbReference>
<keyword evidence="3 6" id="KW-0255">Endonuclease</keyword>
<sequence>MSHRRDPHVWQGRLTGACPLWGSGEIRGQFWYFRADLTGWSFQATLPRPGTLLGGAGNCVDDGSSGWGSTPCHPTWTDVNAAWRLIETCLTAHQAGQLTELGPDSPSPVSLRRYPRQPPDPLPADATPGDPSRQPDGRWHPREFYLDDHRICRQCGGPFVFSGREQRHWYEDLRFNLDSVAVRCRRCRREQRQQGSHHRRLQTAITALDRHPGDATVHLRFAAAMVDLRSANGCGNLDRAVHAARTALALRPDLAAAHYWEARAHELAGRAGKAIDGYLLFLERCPENGGAHRLREDATLRLGFLDRDLPPVCGGSPRRRRAGTRLPVGTLPTMRLVVARCSVDYTGRLTAHLPMAPRLLMLKADGSILVHADGGSYKPLNWMTPPCTLKDGDGEWTITNDKSGDSLRITIEEILHDSSHELGVDPGLRKDGVEAHLQELLAADPTPIGEGYTLVRREFPTAIGPVDLMCRDPQGSSVAVEIKRRGEIDGVEQLTRYLELLNRDPLLSPVQGVFAAQVIKPQARVLAEDRGIRCVTVDYDALRGTVDQTQPTLF</sequence>
<evidence type="ECO:0000259" key="10">
    <source>
        <dbReference type="Pfam" id="PF21003"/>
    </source>
</evidence>
<dbReference type="PANTHER" id="PTHR38814">
    <property type="entry name" value="ENDONUCLEASE NUCS"/>
    <property type="match status" value="1"/>
</dbReference>
<evidence type="ECO:0000259" key="8">
    <source>
        <dbReference type="Pfam" id="PF01939"/>
    </source>
</evidence>
<dbReference type="SUPFAM" id="SSF48452">
    <property type="entry name" value="TPR-like"/>
    <property type="match status" value="1"/>
</dbReference>
<dbReference type="Gene3D" id="3.40.1350.10">
    <property type="match status" value="1"/>
</dbReference>
<evidence type="ECO:0000256" key="4">
    <source>
        <dbReference type="ARBA" id="ARBA00022801"/>
    </source>
</evidence>
<dbReference type="GO" id="GO:0003677">
    <property type="term" value="F:DNA binding"/>
    <property type="evidence" value="ECO:0007669"/>
    <property type="project" value="UniProtKB-KW"/>
</dbReference>
<protein>
    <recommendedName>
        <fullName evidence="6">Endonuclease NucS</fullName>
        <ecNumber evidence="6">3.1.-.-</ecNumber>
    </recommendedName>
</protein>
<evidence type="ECO:0000256" key="5">
    <source>
        <dbReference type="ARBA" id="ARBA00023125"/>
    </source>
</evidence>
<dbReference type="Pfam" id="PF13451">
    <property type="entry name" value="zf_Tbcl"/>
    <property type="match status" value="1"/>
</dbReference>
<dbReference type="Gene3D" id="2.70.180.20">
    <property type="match status" value="1"/>
</dbReference>
<dbReference type="EMBL" id="VFOW01000001">
    <property type="protein sequence ID" value="TQL75800.1"/>
    <property type="molecule type" value="Genomic_DNA"/>
</dbReference>
<comment type="subcellular location">
    <subcellularLocation>
        <location evidence="6">Cytoplasm</location>
    </subcellularLocation>
</comment>
<dbReference type="InterPro" id="IPR011990">
    <property type="entry name" value="TPR-like_helical_dom_sf"/>
</dbReference>
<keyword evidence="1 6" id="KW-0963">Cytoplasm</keyword>
<dbReference type="InterPro" id="IPR048302">
    <property type="entry name" value="NucS_N"/>
</dbReference>
<evidence type="ECO:0000256" key="6">
    <source>
        <dbReference type="HAMAP-Rule" id="MF_00722"/>
    </source>
</evidence>
<dbReference type="Pfam" id="PF21003">
    <property type="entry name" value="NucS_N"/>
    <property type="match status" value="1"/>
</dbReference>
<evidence type="ECO:0000256" key="1">
    <source>
        <dbReference type="ARBA" id="ARBA00022490"/>
    </source>
</evidence>
<evidence type="ECO:0000256" key="7">
    <source>
        <dbReference type="SAM" id="MobiDB-lite"/>
    </source>
</evidence>
<evidence type="ECO:0000256" key="2">
    <source>
        <dbReference type="ARBA" id="ARBA00022722"/>
    </source>
</evidence>
<dbReference type="InParanoid" id="A0A543AT85"/>
<accession>A0A543AT85</accession>
<reference evidence="11 12" key="1">
    <citation type="submission" date="2019-06" db="EMBL/GenBank/DDBJ databases">
        <title>Sequencing the genomes of 1000 actinobacteria strains.</title>
        <authorList>
            <person name="Klenk H.-P."/>
        </authorList>
    </citation>
    <scope>NUCLEOTIDE SEQUENCE [LARGE SCALE GENOMIC DNA]</scope>
    <source>
        <strain evidence="11 12">DSM 45928</strain>
    </source>
</reference>
<feature type="domain" description="Endonuclease NucS N-terminal PH-like" evidence="10">
    <location>
        <begin position="334"/>
        <end position="426"/>
    </location>
</feature>
<organism evidence="11 12">
    <name type="scientific">Stackebrandtia endophytica</name>
    <dbReference type="NCBI Taxonomy" id="1496996"/>
    <lineage>
        <taxon>Bacteria</taxon>
        <taxon>Bacillati</taxon>
        <taxon>Actinomycetota</taxon>
        <taxon>Actinomycetes</taxon>
        <taxon>Glycomycetales</taxon>
        <taxon>Glycomycetaceae</taxon>
        <taxon>Stackebrandtia</taxon>
    </lineage>
</organism>
<comment type="caution">
    <text evidence="11">The sequence shown here is derived from an EMBL/GenBank/DDBJ whole genome shotgun (WGS) entry which is preliminary data.</text>
</comment>
<keyword evidence="12" id="KW-1185">Reference proteome</keyword>
<dbReference type="GO" id="GO:0000014">
    <property type="term" value="F:single-stranded DNA endodeoxyribonuclease activity"/>
    <property type="evidence" value="ECO:0007669"/>
    <property type="project" value="UniProtKB-UniRule"/>
</dbReference>
<feature type="region of interest" description="Disordered" evidence="7">
    <location>
        <begin position="97"/>
        <end position="140"/>
    </location>
</feature>
<dbReference type="InterPro" id="IPR049173">
    <property type="entry name" value="NucS_N_sf"/>
</dbReference>
<dbReference type="InterPro" id="IPR011856">
    <property type="entry name" value="tRNA_endonuc-like_dom_sf"/>
</dbReference>
<name>A0A543AT85_9ACTN</name>
<keyword evidence="4 6" id="KW-0378">Hydrolase</keyword>
<dbReference type="InterPro" id="IPR048301">
    <property type="entry name" value="NucS_C"/>
</dbReference>
<dbReference type="HAMAP" id="MF_00722">
    <property type="entry name" value="NucS"/>
    <property type="match status" value="1"/>
</dbReference>
<feature type="domain" description="Probable zinc-binding" evidence="9">
    <location>
        <begin position="147"/>
        <end position="194"/>
    </location>
</feature>
<comment type="function">
    <text evidence="6">Cleaves both 3' and 5' ssDNA extremities of branched DNA structures.</text>
</comment>
<dbReference type="EC" id="3.1.-.-" evidence="6"/>
<keyword evidence="2 6" id="KW-0540">Nuclease</keyword>
<keyword evidence="5 6" id="KW-0238">DNA-binding</keyword>
<dbReference type="NCBIfam" id="NF002876">
    <property type="entry name" value="PRK03298.1"/>
    <property type="match status" value="1"/>
</dbReference>
<dbReference type="GO" id="GO:0005737">
    <property type="term" value="C:cytoplasm"/>
    <property type="evidence" value="ECO:0007669"/>
    <property type="project" value="UniProtKB-SubCell"/>
</dbReference>
<comment type="similarity">
    <text evidence="6">Belongs to the NucS endonuclease family.</text>
</comment>